<evidence type="ECO:0000313" key="1">
    <source>
        <dbReference type="EMBL" id="MBB5112506.1"/>
    </source>
</evidence>
<gene>
    <name evidence="1" type="ORF">FHU28_002345</name>
</gene>
<comment type="caution">
    <text evidence="1">The sequence shown here is derived from an EMBL/GenBank/DDBJ whole genome shotgun (WGS) entry which is preliminary data.</text>
</comment>
<keyword evidence="2" id="KW-1185">Reference proteome</keyword>
<dbReference type="GeneID" id="300292924"/>
<organism evidence="1 2">
    <name type="scientific">Micromonospora echinospora</name>
    <name type="common">Micromonospora purpurea</name>
    <dbReference type="NCBI Taxonomy" id="1877"/>
    <lineage>
        <taxon>Bacteria</taxon>
        <taxon>Bacillati</taxon>
        <taxon>Actinomycetota</taxon>
        <taxon>Actinomycetes</taxon>
        <taxon>Micromonosporales</taxon>
        <taxon>Micromonosporaceae</taxon>
        <taxon>Micromonospora</taxon>
    </lineage>
</organism>
<accession>A0ABR6MD11</accession>
<protein>
    <submittedName>
        <fullName evidence="1">Uncharacterized protein</fullName>
    </submittedName>
</protein>
<dbReference type="Proteomes" id="UP000618986">
    <property type="component" value="Unassembled WGS sequence"/>
</dbReference>
<name>A0ABR6MD11_MICEC</name>
<proteinExistence type="predicted"/>
<dbReference type="RefSeq" id="WP_221453178.1">
    <property type="nucleotide sequence ID" value="NZ_JACHJC010000001.1"/>
</dbReference>
<evidence type="ECO:0000313" key="2">
    <source>
        <dbReference type="Proteomes" id="UP000618986"/>
    </source>
</evidence>
<reference evidence="1 2" key="1">
    <citation type="submission" date="2020-08" db="EMBL/GenBank/DDBJ databases">
        <title>Sequencing the genomes of 1000 actinobacteria strains.</title>
        <authorList>
            <person name="Klenk H.-P."/>
        </authorList>
    </citation>
    <scope>NUCLEOTIDE SEQUENCE [LARGE SCALE GENOMIC DNA]</scope>
    <source>
        <strain evidence="1 2">DSM 43036</strain>
    </source>
</reference>
<dbReference type="EMBL" id="JACHJC010000001">
    <property type="protein sequence ID" value="MBB5112506.1"/>
    <property type="molecule type" value="Genomic_DNA"/>
</dbReference>
<sequence length="113" mass="12608">MNLYPSSSGLHATRGRANKLQGRQFEVVIAWHPLSGRRDASAFHLEAGRLCVLASRHRQACIVVTRDGVRQQLDAYPHTEPVWIGAATPEVDGWEANHRFLDGLNHFAVRVDA</sequence>